<dbReference type="Proteomes" id="UP001228690">
    <property type="component" value="Chromosome"/>
</dbReference>
<evidence type="ECO:0000256" key="9">
    <source>
        <dbReference type="ARBA" id="ARBA00049563"/>
    </source>
</evidence>
<evidence type="ECO:0000256" key="10">
    <source>
        <dbReference type="HAMAP-Rule" id="MF_00185"/>
    </source>
</evidence>
<evidence type="ECO:0000313" key="14">
    <source>
        <dbReference type="EMBL" id="WGK68445.1"/>
    </source>
</evidence>
<dbReference type="HAMAP" id="MF_00185">
    <property type="entry name" value="IPP_trans"/>
    <property type="match status" value="1"/>
</dbReference>
<evidence type="ECO:0000256" key="13">
    <source>
        <dbReference type="RuleBase" id="RU003785"/>
    </source>
</evidence>
<dbReference type="EMBL" id="CP123443">
    <property type="protein sequence ID" value="WGK68445.1"/>
    <property type="molecule type" value="Genomic_DNA"/>
</dbReference>
<evidence type="ECO:0000256" key="2">
    <source>
        <dbReference type="ARBA" id="ARBA00003213"/>
    </source>
</evidence>
<keyword evidence="5 10" id="KW-0819">tRNA processing</keyword>
<reference evidence="14 15" key="1">
    <citation type="submission" date="2023-04" db="EMBL/GenBank/DDBJ databases">
        <title>Spirochaete genome identified in red abalone sample constitutes a novel genus.</title>
        <authorList>
            <person name="Sharma S.P."/>
            <person name="Purcell C.M."/>
            <person name="Hyde J.R."/>
            <person name="Severin A.J."/>
        </authorList>
    </citation>
    <scope>NUCLEOTIDE SEQUENCE [LARGE SCALE GENOMIC DNA]</scope>
    <source>
        <strain evidence="14 15">SP-2023</strain>
    </source>
</reference>
<dbReference type="PANTHER" id="PTHR11088">
    <property type="entry name" value="TRNA DIMETHYLALLYLTRANSFERASE"/>
    <property type="match status" value="1"/>
</dbReference>
<comment type="catalytic activity">
    <reaction evidence="9 10 11">
        <text>adenosine(37) in tRNA + dimethylallyl diphosphate = N(6)-dimethylallyladenosine(37) in tRNA + diphosphate</text>
        <dbReference type="Rhea" id="RHEA:26482"/>
        <dbReference type="Rhea" id="RHEA-COMP:10162"/>
        <dbReference type="Rhea" id="RHEA-COMP:10375"/>
        <dbReference type="ChEBI" id="CHEBI:33019"/>
        <dbReference type="ChEBI" id="CHEBI:57623"/>
        <dbReference type="ChEBI" id="CHEBI:74411"/>
        <dbReference type="ChEBI" id="CHEBI:74415"/>
        <dbReference type="EC" id="2.5.1.75"/>
    </reaction>
</comment>
<keyword evidence="6 10" id="KW-0547">Nucleotide-binding</keyword>
<keyword evidence="15" id="KW-1185">Reference proteome</keyword>
<name>A0ABY8MGK2_9SPIO</name>
<comment type="cofactor">
    <cofactor evidence="1 10">
        <name>Mg(2+)</name>
        <dbReference type="ChEBI" id="CHEBI:18420"/>
    </cofactor>
</comment>
<evidence type="ECO:0000256" key="7">
    <source>
        <dbReference type="ARBA" id="ARBA00022840"/>
    </source>
</evidence>
<evidence type="ECO:0000256" key="11">
    <source>
        <dbReference type="RuleBase" id="RU003783"/>
    </source>
</evidence>
<dbReference type="SUPFAM" id="SSF52540">
    <property type="entry name" value="P-loop containing nucleoside triphosphate hydrolases"/>
    <property type="match status" value="1"/>
</dbReference>
<feature type="region of interest" description="Interaction with substrate tRNA" evidence="10">
    <location>
        <begin position="155"/>
        <end position="159"/>
    </location>
</feature>
<dbReference type="InterPro" id="IPR018022">
    <property type="entry name" value="IPT"/>
</dbReference>
<feature type="site" description="Interaction with substrate tRNA" evidence="10">
    <location>
        <position position="123"/>
    </location>
</feature>
<dbReference type="InterPro" id="IPR027417">
    <property type="entry name" value="P-loop_NTPase"/>
</dbReference>
<evidence type="ECO:0000313" key="15">
    <source>
        <dbReference type="Proteomes" id="UP001228690"/>
    </source>
</evidence>
<keyword evidence="7 10" id="KW-0067">ATP-binding</keyword>
<evidence type="ECO:0000256" key="3">
    <source>
        <dbReference type="ARBA" id="ARBA00005842"/>
    </source>
</evidence>
<dbReference type="RefSeq" id="WP_326926628.1">
    <property type="nucleotide sequence ID" value="NZ_CP123443.1"/>
</dbReference>
<accession>A0ABY8MGK2</accession>
<keyword evidence="8 10" id="KW-0460">Magnesium</keyword>
<dbReference type="Pfam" id="PF01715">
    <property type="entry name" value="IPPT"/>
    <property type="match status" value="1"/>
</dbReference>
<keyword evidence="4 10" id="KW-0808">Transferase</keyword>
<protein>
    <recommendedName>
        <fullName evidence="10">tRNA dimethylallyltransferase</fullName>
        <ecNumber evidence="10">2.5.1.75</ecNumber>
    </recommendedName>
    <alternativeName>
        <fullName evidence="10">Dimethylallyl diphosphate:tRNA dimethylallyltransferase</fullName>
        <shortName evidence="10">DMAPP:tRNA dimethylallyltransferase</shortName>
        <shortName evidence="10">DMATase</shortName>
    </alternativeName>
    <alternativeName>
        <fullName evidence="10">Isopentenyl-diphosphate:tRNA isopentenyltransferase</fullName>
        <shortName evidence="10">IPP transferase</shortName>
        <shortName evidence="10">IPPT</shortName>
        <shortName evidence="10">IPTase</shortName>
    </alternativeName>
</protein>
<evidence type="ECO:0000256" key="1">
    <source>
        <dbReference type="ARBA" id="ARBA00001946"/>
    </source>
</evidence>
<organism evidence="14 15">
    <name type="scientific">Candidatus Haliotispira prima</name>
    <dbReference type="NCBI Taxonomy" id="3034016"/>
    <lineage>
        <taxon>Bacteria</taxon>
        <taxon>Pseudomonadati</taxon>
        <taxon>Spirochaetota</taxon>
        <taxon>Spirochaetia</taxon>
        <taxon>Spirochaetales</taxon>
        <taxon>Spirochaetaceae</taxon>
        <taxon>Candidatus Haliotispira</taxon>
    </lineage>
</organism>
<dbReference type="InterPro" id="IPR039657">
    <property type="entry name" value="Dimethylallyltransferase"/>
</dbReference>
<proteinExistence type="inferred from homology"/>
<comment type="subunit">
    <text evidence="10">Monomer.</text>
</comment>
<evidence type="ECO:0000256" key="12">
    <source>
        <dbReference type="RuleBase" id="RU003784"/>
    </source>
</evidence>
<evidence type="ECO:0000256" key="5">
    <source>
        <dbReference type="ARBA" id="ARBA00022694"/>
    </source>
</evidence>
<dbReference type="GO" id="GO:0052381">
    <property type="term" value="F:tRNA dimethylallyltransferase activity"/>
    <property type="evidence" value="ECO:0007669"/>
    <property type="project" value="UniProtKB-EC"/>
</dbReference>
<feature type="region of interest" description="Interaction with substrate tRNA" evidence="10">
    <location>
        <begin position="35"/>
        <end position="38"/>
    </location>
</feature>
<evidence type="ECO:0000256" key="6">
    <source>
        <dbReference type="ARBA" id="ARBA00022741"/>
    </source>
</evidence>
<dbReference type="NCBIfam" id="TIGR00174">
    <property type="entry name" value="miaA"/>
    <property type="match status" value="1"/>
</dbReference>
<feature type="binding site" evidence="10">
    <location>
        <begin position="5"/>
        <end position="10"/>
    </location>
    <ligand>
        <name>substrate</name>
    </ligand>
</feature>
<dbReference type="EC" id="2.5.1.75" evidence="10"/>
<evidence type="ECO:0000256" key="4">
    <source>
        <dbReference type="ARBA" id="ARBA00022679"/>
    </source>
</evidence>
<sequence length="321" mass="36738">MAGPTAAGKTDVLLKIQSYIQRKFPENGIEVINCDSIQVYRFLDIGSAKPSEELRRRLPHHLVDIFDPGEKFSVGDFVRQCDAIIPQIAARGNIPVVSGGTVFYFKNLLHGLAAIPALSGTYRNELEQLSSAELGERLQALDPESRQRISANDRQRLIRACEVSLETGRPFSDYKTKSVGQMKEVFRNQYRPLVLSLELPREVLYRRINQRVEEMFSMGLEREILKLKKLGYQGGDHGLQGIGYREFFSEGMPLPGEGQDYNRKQPQILEKIQQNSRNYAKRQLTFLRQFPDRKVFRPEDADEMAKKIAEFYFETTSGELV</sequence>
<comment type="caution">
    <text evidence="10">Lacks conserved residue(s) required for the propagation of feature annotation.</text>
</comment>
<comment type="similarity">
    <text evidence="3 10 13">Belongs to the IPP transferase family.</text>
</comment>
<gene>
    <name evidence="10 14" type="primary">miaA</name>
    <name evidence="14" type="ORF">P0082_08125</name>
</gene>
<dbReference type="Gene3D" id="1.10.20.140">
    <property type="match status" value="1"/>
</dbReference>
<evidence type="ECO:0000256" key="8">
    <source>
        <dbReference type="ARBA" id="ARBA00022842"/>
    </source>
</evidence>
<dbReference type="PANTHER" id="PTHR11088:SF60">
    <property type="entry name" value="TRNA DIMETHYLALLYLTRANSFERASE"/>
    <property type="match status" value="1"/>
</dbReference>
<dbReference type="Gene3D" id="3.40.50.300">
    <property type="entry name" value="P-loop containing nucleotide triphosphate hydrolases"/>
    <property type="match status" value="1"/>
</dbReference>
<feature type="site" description="Interaction with substrate tRNA" evidence="10">
    <location>
        <position position="101"/>
    </location>
</feature>
<comment type="function">
    <text evidence="2 10 12">Catalyzes the transfer of a dimethylallyl group onto the adenine at position 37 in tRNAs that read codons beginning with uridine, leading to the formation of N6-(dimethylallyl)adenosine (i(6)A).</text>
</comment>
<feature type="binding site" evidence="10">
    <location>
        <begin position="3"/>
        <end position="10"/>
    </location>
    <ligand>
        <name>ATP</name>
        <dbReference type="ChEBI" id="CHEBI:30616"/>
    </ligand>
</feature>